<feature type="domain" description="DUF6434" evidence="1">
    <location>
        <begin position="4"/>
        <end position="66"/>
    </location>
</feature>
<evidence type="ECO:0000259" key="1">
    <source>
        <dbReference type="Pfam" id="PF20026"/>
    </source>
</evidence>
<name>A0AAN0MBL2_9RHOB</name>
<dbReference type="RefSeq" id="WP_342071402.1">
    <property type="nucleotide sequence ID" value="NZ_CP151762.1"/>
</dbReference>
<evidence type="ECO:0000313" key="2">
    <source>
        <dbReference type="EMBL" id="WZU65051.1"/>
    </source>
</evidence>
<gene>
    <name evidence="2" type="ORF">AABB28_07240</name>
</gene>
<dbReference type="InterPro" id="IPR045492">
    <property type="entry name" value="DUF6434"/>
</dbReference>
<dbReference type="Proteomes" id="UP001451782">
    <property type="component" value="Chromosome"/>
</dbReference>
<sequence>MADFDWHSDPLTGDTRITANYRTTQNMRRFMRAHIPDFTFSRDFMAWIRANEGITLDAVVTEAKRRTDQK</sequence>
<accession>A0AAN0MBL2</accession>
<evidence type="ECO:0000313" key="3">
    <source>
        <dbReference type="Proteomes" id="UP001451782"/>
    </source>
</evidence>
<dbReference type="EMBL" id="CP151762">
    <property type="protein sequence ID" value="WZU65051.1"/>
    <property type="molecule type" value="Genomic_DNA"/>
</dbReference>
<reference evidence="2 3" key="1">
    <citation type="submission" date="2024-04" db="EMBL/GenBank/DDBJ databases">
        <title>Phylogenomic analyses of a clade within the roseobacter group suggest taxonomic reassignments of species of the genera Aestuariivita, Citreicella, Loktanella, Nautella, Pelagibaca, Ruegeria, Thalassobius, Thiobacimonas and Tropicibacter, and the proposal o.</title>
        <authorList>
            <person name="Jeon C.O."/>
        </authorList>
    </citation>
    <scope>NUCLEOTIDE SEQUENCE [LARGE SCALE GENOMIC DNA]</scope>
    <source>
        <strain evidence="2 3">G8-12</strain>
    </source>
</reference>
<proteinExistence type="predicted"/>
<protein>
    <submittedName>
        <fullName evidence="2">DUF6434 domain-containing protein</fullName>
    </submittedName>
</protein>
<organism evidence="2 3">
    <name type="scientific">Yoonia algicola</name>
    <dbReference type="NCBI Taxonomy" id="3137368"/>
    <lineage>
        <taxon>Bacteria</taxon>
        <taxon>Pseudomonadati</taxon>
        <taxon>Pseudomonadota</taxon>
        <taxon>Alphaproteobacteria</taxon>
        <taxon>Rhodobacterales</taxon>
        <taxon>Paracoccaceae</taxon>
        <taxon>Yoonia</taxon>
    </lineage>
</organism>
<keyword evidence="3" id="KW-1185">Reference proteome</keyword>
<dbReference type="KEGG" id="yag:AABB28_07240"/>
<dbReference type="AlphaFoldDB" id="A0AAN0MBL2"/>
<dbReference type="Pfam" id="PF20026">
    <property type="entry name" value="DUF6434"/>
    <property type="match status" value="1"/>
</dbReference>